<feature type="region of interest" description="Disordered" evidence="1">
    <location>
        <begin position="1"/>
        <end position="30"/>
    </location>
</feature>
<organism evidence="2 3">
    <name type="scientific">Austropuccinia psidii MF-1</name>
    <dbReference type="NCBI Taxonomy" id="1389203"/>
    <lineage>
        <taxon>Eukaryota</taxon>
        <taxon>Fungi</taxon>
        <taxon>Dikarya</taxon>
        <taxon>Basidiomycota</taxon>
        <taxon>Pucciniomycotina</taxon>
        <taxon>Pucciniomycetes</taxon>
        <taxon>Pucciniales</taxon>
        <taxon>Sphaerophragmiaceae</taxon>
        <taxon>Austropuccinia</taxon>
    </lineage>
</organism>
<sequence length="92" mass="10616">MSFHNNPFPSSLRFKNETPSFSPSKHQTDDVMVTTKPYSVYHQSGLKDDESNIPTPDVMFRPKPIIEHHEVDNADSNYKMKLNQSRGNNIHD</sequence>
<name>A0A9Q3D175_9BASI</name>
<evidence type="ECO:0000313" key="2">
    <source>
        <dbReference type="EMBL" id="MBW0494971.1"/>
    </source>
</evidence>
<evidence type="ECO:0000313" key="3">
    <source>
        <dbReference type="Proteomes" id="UP000765509"/>
    </source>
</evidence>
<dbReference type="Proteomes" id="UP000765509">
    <property type="component" value="Unassembled WGS sequence"/>
</dbReference>
<protein>
    <submittedName>
        <fullName evidence="2">Uncharacterized protein</fullName>
    </submittedName>
</protein>
<dbReference type="EMBL" id="AVOT02012853">
    <property type="protein sequence ID" value="MBW0494971.1"/>
    <property type="molecule type" value="Genomic_DNA"/>
</dbReference>
<dbReference type="AlphaFoldDB" id="A0A9Q3D175"/>
<keyword evidence="3" id="KW-1185">Reference proteome</keyword>
<comment type="caution">
    <text evidence="2">The sequence shown here is derived from an EMBL/GenBank/DDBJ whole genome shotgun (WGS) entry which is preliminary data.</text>
</comment>
<evidence type="ECO:0000256" key="1">
    <source>
        <dbReference type="SAM" id="MobiDB-lite"/>
    </source>
</evidence>
<accession>A0A9Q3D175</accession>
<gene>
    <name evidence="2" type="ORF">O181_034686</name>
</gene>
<reference evidence="2" key="1">
    <citation type="submission" date="2021-03" db="EMBL/GenBank/DDBJ databases">
        <title>Draft genome sequence of rust myrtle Austropuccinia psidii MF-1, a brazilian biotype.</title>
        <authorList>
            <person name="Quecine M.C."/>
            <person name="Pachon D.M.R."/>
            <person name="Bonatelli M.L."/>
            <person name="Correr F.H."/>
            <person name="Franceschini L.M."/>
            <person name="Leite T.F."/>
            <person name="Margarido G.R.A."/>
            <person name="Almeida C.A."/>
            <person name="Ferrarezi J.A."/>
            <person name="Labate C.A."/>
        </authorList>
    </citation>
    <scope>NUCLEOTIDE SEQUENCE</scope>
    <source>
        <strain evidence="2">MF-1</strain>
    </source>
</reference>
<proteinExistence type="predicted"/>